<reference evidence="1" key="1">
    <citation type="submission" date="2019-04" db="EMBL/GenBank/DDBJ databases">
        <title>Microbes associate with the intestines of laboratory mice.</title>
        <authorList>
            <person name="Navarre W."/>
            <person name="Wong E."/>
            <person name="Huang K."/>
            <person name="Tropini C."/>
            <person name="Ng K."/>
            <person name="Yu B."/>
        </authorList>
    </citation>
    <scope>NUCLEOTIDE SEQUENCE</scope>
    <source>
        <strain evidence="1">NM01_1-7b</strain>
    </source>
</reference>
<protein>
    <submittedName>
        <fullName evidence="1">Uncharacterized protein</fullName>
    </submittedName>
</protein>
<keyword evidence="2" id="KW-1185">Reference proteome</keyword>
<proteinExistence type="predicted"/>
<gene>
    <name evidence="1" type="ORF">E5329_03110</name>
</gene>
<sequence length="88" mass="10360">MTESCTRESITKDICYLLSSEFHIRNEITDDKQKLPLTSFFFRLNAVQLYQLLMAVEEKYNIYFNASEIEENGFGTVEEVVRLIQLKL</sequence>
<accession>A0AC61S076</accession>
<dbReference type="EMBL" id="SRYA01000004">
    <property type="protein sequence ID" value="TGY97853.1"/>
    <property type="molecule type" value="Genomic_DNA"/>
</dbReference>
<comment type="caution">
    <text evidence="1">The sequence shown here is derived from an EMBL/GenBank/DDBJ whole genome shotgun (WGS) entry which is preliminary data.</text>
</comment>
<name>A0AC61S076_9FIRM</name>
<evidence type="ECO:0000313" key="2">
    <source>
        <dbReference type="Proteomes" id="UP000304953"/>
    </source>
</evidence>
<dbReference type="Proteomes" id="UP000304953">
    <property type="component" value="Unassembled WGS sequence"/>
</dbReference>
<organism evidence="1 2">
    <name type="scientific">Petralouisia muris</name>
    <dbReference type="NCBI Taxonomy" id="3032872"/>
    <lineage>
        <taxon>Bacteria</taxon>
        <taxon>Bacillati</taxon>
        <taxon>Bacillota</taxon>
        <taxon>Clostridia</taxon>
        <taxon>Lachnospirales</taxon>
        <taxon>Lachnospiraceae</taxon>
        <taxon>Petralouisia</taxon>
    </lineage>
</organism>
<evidence type="ECO:0000313" key="1">
    <source>
        <dbReference type="EMBL" id="TGY97853.1"/>
    </source>
</evidence>